<comment type="subcellular location">
    <subcellularLocation>
        <location evidence="2">Cytoplasm</location>
    </subcellularLocation>
</comment>
<sequence length="382" mass="39722">MESIVVLGSGLAGYTVVRELRKLDGDIAVTLLSRDDGDFYSKPMLSNAYAQRKDATGLVQTPAAQMARQLGIQLRSRCEVNAIDATNKRLHTSHGVLAYDRLVLAAGADPIRIPLQGDAADAVLSVNDIADYARFRAAMQGVKHIAIMGGGLIGCEFANDLAAAGVAVSVIDPGAYPLASLMPELAGTQLVQPFAALGVDWRFGVSVSRVDAAPAGYALTLSDGSRLQTGLVLSAVGLRPRTGLAKAAGLAVNRGIVVDAKLRSSERDIYALGDCAEIDGRVLPFVLPIMHAARALAKTLAGDETPAAFPVMPVVVKTPAHPVAVLPVARDAAGEWCTLANGNGVKMAFMDAAGRIGGFALTGEYAAERNEMAKLAIVPGQG</sequence>
<keyword evidence="12" id="KW-1185">Reference proteome</keyword>
<dbReference type="AlphaFoldDB" id="A0AAN2BXS7"/>
<feature type="domain" description="Rubredoxin binding" evidence="10">
    <location>
        <begin position="307"/>
        <end position="374"/>
    </location>
</feature>
<comment type="similarity">
    <text evidence="3">Belongs to the FAD-dependent oxidoreductase family.</text>
</comment>
<evidence type="ECO:0000313" key="12">
    <source>
        <dbReference type="Proteomes" id="UP001320326"/>
    </source>
</evidence>
<evidence type="ECO:0000256" key="1">
    <source>
        <dbReference type="ARBA" id="ARBA00001974"/>
    </source>
</evidence>
<dbReference type="InterPro" id="IPR023753">
    <property type="entry name" value="FAD/NAD-binding_dom"/>
</dbReference>
<evidence type="ECO:0000256" key="3">
    <source>
        <dbReference type="ARBA" id="ARBA00006442"/>
    </source>
</evidence>
<dbReference type="RefSeq" id="WP_237247635.1">
    <property type="nucleotide sequence ID" value="NZ_AP023423.1"/>
</dbReference>
<evidence type="ECO:0000313" key="11">
    <source>
        <dbReference type="EMBL" id="BCK86454.1"/>
    </source>
</evidence>
<evidence type="ECO:0000256" key="6">
    <source>
        <dbReference type="ARBA" id="ARBA00022827"/>
    </source>
</evidence>
<evidence type="ECO:0000256" key="2">
    <source>
        <dbReference type="ARBA" id="ARBA00004496"/>
    </source>
</evidence>
<evidence type="ECO:0000256" key="4">
    <source>
        <dbReference type="ARBA" id="ARBA00022490"/>
    </source>
</evidence>
<dbReference type="PANTHER" id="PTHR43429:SF3">
    <property type="entry name" value="NITRITE REDUCTASE [NAD(P)H]"/>
    <property type="match status" value="1"/>
</dbReference>
<dbReference type="SUPFAM" id="SSF51905">
    <property type="entry name" value="FAD/NAD(P)-binding domain"/>
    <property type="match status" value="2"/>
</dbReference>
<dbReference type="InterPro" id="IPR036188">
    <property type="entry name" value="FAD/NAD-bd_sf"/>
</dbReference>
<dbReference type="Proteomes" id="UP001320326">
    <property type="component" value="Chromosome"/>
</dbReference>
<organism evidence="11 12">
    <name type="scientific">Sideroxyarcus emersonii</name>
    <dbReference type="NCBI Taxonomy" id="2764705"/>
    <lineage>
        <taxon>Bacteria</taxon>
        <taxon>Pseudomonadati</taxon>
        <taxon>Pseudomonadota</taxon>
        <taxon>Betaproteobacteria</taxon>
        <taxon>Nitrosomonadales</taxon>
        <taxon>Gallionellaceae</taxon>
        <taxon>Sideroxyarcus</taxon>
    </lineage>
</organism>
<evidence type="ECO:0000259" key="10">
    <source>
        <dbReference type="Pfam" id="PF18113"/>
    </source>
</evidence>
<protein>
    <submittedName>
        <fullName evidence="11">Rubredoxin-NAD(+) reductase</fullName>
    </submittedName>
</protein>
<dbReference type="Gene3D" id="3.30.390.120">
    <property type="match status" value="1"/>
</dbReference>
<dbReference type="InterPro" id="IPR041364">
    <property type="entry name" value="Rbx-bd"/>
</dbReference>
<feature type="domain" description="FAD/NAD(P)-binding" evidence="9">
    <location>
        <begin position="3"/>
        <end position="284"/>
    </location>
</feature>
<dbReference type="PANTHER" id="PTHR43429">
    <property type="entry name" value="PYRIDINE NUCLEOTIDE-DISULFIDE OXIDOREDUCTASE DOMAIN-CONTAINING"/>
    <property type="match status" value="1"/>
</dbReference>
<keyword evidence="5" id="KW-0285">Flavoprotein</keyword>
<evidence type="ECO:0000256" key="8">
    <source>
        <dbReference type="ARBA" id="ARBA00023027"/>
    </source>
</evidence>
<accession>A0AAN2BXS7</accession>
<dbReference type="PRINTS" id="PR00368">
    <property type="entry name" value="FADPNR"/>
</dbReference>
<name>A0AAN2BXS7_9PROT</name>
<proteinExistence type="inferred from homology"/>
<keyword evidence="4" id="KW-0963">Cytoplasm</keyword>
<keyword evidence="8" id="KW-0520">NAD</keyword>
<dbReference type="Pfam" id="PF18113">
    <property type="entry name" value="Rbx_binding"/>
    <property type="match status" value="1"/>
</dbReference>
<dbReference type="Pfam" id="PF07992">
    <property type="entry name" value="Pyr_redox_2"/>
    <property type="match status" value="1"/>
</dbReference>
<dbReference type="InterPro" id="IPR050260">
    <property type="entry name" value="FAD-bd_OxRdtase"/>
</dbReference>
<keyword evidence="7" id="KW-0560">Oxidoreductase</keyword>
<dbReference type="EMBL" id="AP023423">
    <property type="protein sequence ID" value="BCK86454.1"/>
    <property type="molecule type" value="Genomic_DNA"/>
</dbReference>
<reference evidence="11 12" key="1">
    <citation type="journal article" date="2022" name="Int. J. Syst. Evol. Microbiol.">
        <title>&lt;i&gt;Sideroxyarcus emersonii&lt;/i&gt; gen. nov. sp. nov., a neutrophilic, microaerobic iron- and thiosulfate-oxidizing bacterium isolated from iron-rich wetland sediment.</title>
        <authorList>
            <person name="Kato S."/>
            <person name="Itoh T."/>
            <person name="Iino T."/>
            <person name="Ohkuma M."/>
        </authorList>
    </citation>
    <scope>NUCLEOTIDE SEQUENCE [LARGE SCALE GENOMIC DNA]</scope>
    <source>
        <strain evidence="11 12">MIZ01</strain>
    </source>
</reference>
<comment type="cofactor">
    <cofactor evidence="1">
        <name>FAD</name>
        <dbReference type="ChEBI" id="CHEBI:57692"/>
    </cofactor>
</comment>
<dbReference type="KEGG" id="seme:MIZ01_0210"/>
<gene>
    <name evidence="11" type="ORF">MIZ01_0210</name>
</gene>
<evidence type="ECO:0000256" key="7">
    <source>
        <dbReference type="ARBA" id="ARBA00023002"/>
    </source>
</evidence>
<evidence type="ECO:0000256" key="5">
    <source>
        <dbReference type="ARBA" id="ARBA00022630"/>
    </source>
</evidence>
<keyword evidence="6" id="KW-0274">FAD</keyword>
<dbReference type="GO" id="GO:0005737">
    <property type="term" value="C:cytoplasm"/>
    <property type="evidence" value="ECO:0007669"/>
    <property type="project" value="UniProtKB-SubCell"/>
</dbReference>
<dbReference type="GO" id="GO:0016491">
    <property type="term" value="F:oxidoreductase activity"/>
    <property type="evidence" value="ECO:0007669"/>
    <property type="project" value="UniProtKB-KW"/>
</dbReference>
<dbReference type="Gene3D" id="3.50.50.60">
    <property type="entry name" value="FAD/NAD(P)-binding domain"/>
    <property type="match status" value="2"/>
</dbReference>
<evidence type="ECO:0000259" key="9">
    <source>
        <dbReference type="Pfam" id="PF07992"/>
    </source>
</evidence>
<dbReference type="PRINTS" id="PR00411">
    <property type="entry name" value="PNDRDTASEI"/>
</dbReference>